<gene>
    <name evidence="2" type="ORF">V6N11_051700</name>
</gene>
<dbReference type="EMBL" id="JBBPBN010000001">
    <property type="protein sequence ID" value="KAK9045792.1"/>
    <property type="molecule type" value="Genomic_DNA"/>
</dbReference>
<dbReference type="Proteomes" id="UP001396334">
    <property type="component" value="Unassembled WGS sequence"/>
</dbReference>
<organism evidence="2 3">
    <name type="scientific">Hibiscus sabdariffa</name>
    <name type="common">roselle</name>
    <dbReference type="NCBI Taxonomy" id="183260"/>
    <lineage>
        <taxon>Eukaryota</taxon>
        <taxon>Viridiplantae</taxon>
        <taxon>Streptophyta</taxon>
        <taxon>Embryophyta</taxon>
        <taxon>Tracheophyta</taxon>
        <taxon>Spermatophyta</taxon>
        <taxon>Magnoliopsida</taxon>
        <taxon>eudicotyledons</taxon>
        <taxon>Gunneridae</taxon>
        <taxon>Pentapetalae</taxon>
        <taxon>rosids</taxon>
        <taxon>malvids</taxon>
        <taxon>Malvales</taxon>
        <taxon>Malvaceae</taxon>
        <taxon>Malvoideae</taxon>
        <taxon>Hibiscus</taxon>
    </lineage>
</organism>
<protein>
    <submittedName>
        <fullName evidence="2">Uncharacterized protein</fullName>
    </submittedName>
</protein>
<comment type="caution">
    <text evidence="2">The sequence shown here is derived from an EMBL/GenBank/DDBJ whole genome shotgun (WGS) entry which is preliminary data.</text>
</comment>
<keyword evidence="3" id="KW-1185">Reference proteome</keyword>
<proteinExistence type="predicted"/>
<evidence type="ECO:0000313" key="3">
    <source>
        <dbReference type="Proteomes" id="UP001396334"/>
    </source>
</evidence>
<feature type="compositionally biased region" description="Low complexity" evidence="1">
    <location>
        <begin position="7"/>
        <end position="16"/>
    </location>
</feature>
<evidence type="ECO:0000256" key="1">
    <source>
        <dbReference type="SAM" id="MobiDB-lite"/>
    </source>
</evidence>
<feature type="region of interest" description="Disordered" evidence="1">
    <location>
        <begin position="1"/>
        <end position="29"/>
    </location>
</feature>
<reference evidence="2 3" key="1">
    <citation type="journal article" date="2024" name="G3 (Bethesda)">
        <title>Genome assembly of Hibiscus sabdariffa L. provides insights into metabolisms of medicinal natural products.</title>
        <authorList>
            <person name="Kim T."/>
        </authorList>
    </citation>
    <scope>NUCLEOTIDE SEQUENCE [LARGE SCALE GENOMIC DNA]</scope>
    <source>
        <strain evidence="2">TK-2024</strain>
        <tissue evidence="2">Old leaves</tissue>
    </source>
</reference>
<accession>A0ABR2U7W4</accession>
<sequence length="245" mass="26412">MTVPILSAAPTPTTSAVADRPTPDSPTRDYLGIARQSRFAALASEDDGTGSEQNLEADRTVVAAEALSDSRVEVEDITHGKRVIQGNGLKFNKAYMGSNPSRLSKSDKRPSVDPKEVAVVSLVEGVITEGIFREVSAKKGNHVAVLVLDGTQVPKVLDRPGEGSSKHNVRPNRGLRIKQQLGVRSSPRASVSNWVPGVMNMIDAEARRMQHGLEQNYEVMDDDDPDGGTSAAEMEDQLGMVRVRV</sequence>
<evidence type="ECO:0000313" key="2">
    <source>
        <dbReference type="EMBL" id="KAK9045792.1"/>
    </source>
</evidence>
<name>A0ABR2U7W4_9ROSI</name>